<name>D2UZX3_NAEGR</name>
<dbReference type="AlphaFoldDB" id="D2UZX3"/>
<dbReference type="FunFam" id="3.40.50.150:FF:000013">
    <property type="entry name" value="Spermidine synthase"/>
    <property type="match status" value="1"/>
</dbReference>
<dbReference type="GO" id="GO:0005829">
    <property type="term" value="C:cytosol"/>
    <property type="evidence" value="ECO:0007669"/>
    <property type="project" value="TreeGrafter"/>
</dbReference>
<dbReference type="EMBL" id="GG738846">
    <property type="protein sequence ID" value="EFC50237.1"/>
    <property type="molecule type" value="Genomic_DNA"/>
</dbReference>
<dbReference type="GO" id="GO:0008295">
    <property type="term" value="P:spermidine biosynthetic process"/>
    <property type="evidence" value="ECO:0007669"/>
    <property type="project" value="TreeGrafter"/>
</dbReference>
<evidence type="ECO:0000313" key="6">
    <source>
        <dbReference type="Proteomes" id="UP000006671"/>
    </source>
</evidence>
<evidence type="ECO:0000259" key="4">
    <source>
        <dbReference type="PROSITE" id="PS51006"/>
    </source>
</evidence>
<dbReference type="STRING" id="5762.D2UZX3"/>
<dbReference type="CDD" id="cd02440">
    <property type="entry name" value="AdoMet_MTases"/>
    <property type="match status" value="1"/>
</dbReference>
<dbReference type="InterPro" id="IPR035246">
    <property type="entry name" value="Spermidine_synt_N"/>
</dbReference>
<dbReference type="eggNOG" id="KOG1562">
    <property type="taxonomic scope" value="Eukaryota"/>
</dbReference>
<accession>D2UZX3</accession>
<dbReference type="NCBIfam" id="NF002010">
    <property type="entry name" value="PRK00811.1"/>
    <property type="match status" value="1"/>
</dbReference>
<dbReference type="PANTHER" id="PTHR11558">
    <property type="entry name" value="SPERMIDINE/SPERMINE SYNTHASE"/>
    <property type="match status" value="1"/>
</dbReference>
<evidence type="ECO:0000256" key="2">
    <source>
        <dbReference type="ARBA" id="ARBA00022679"/>
    </source>
</evidence>
<dbReference type="InterPro" id="IPR001045">
    <property type="entry name" value="Spermi_synthase"/>
</dbReference>
<dbReference type="Pfam" id="PF01564">
    <property type="entry name" value="Spermine_synth"/>
    <property type="match status" value="1"/>
</dbReference>
<protein>
    <submittedName>
        <fullName evidence="5">Spermidine synthase</fullName>
    </submittedName>
</protein>
<dbReference type="SUPFAM" id="SSF53335">
    <property type="entry name" value="S-adenosyl-L-methionine-dependent methyltransferases"/>
    <property type="match status" value="1"/>
</dbReference>
<dbReference type="Pfam" id="PF17284">
    <property type="entry name" value="Spermine_synt_N"/>
    <property type="match status" value="1"/>
</dbReference>
<dbReference type="FunCoup" id="D2UZX3">
    <property type="interactions" value="425"/>
</dbReference>
<comment type="similarity">
    <text evidence="1">Belongs to the spermidine/spermine synthase family.</text>
</comment>
<dbReference type="Proteomes" id="UP000006671">
    <property type="component" value="Unassembled WGS sequence"/>
</dbReference>
<keyword evidence="3" id="KW-0620">Polyamine biosynthesis</keyword>
<reference evidence="5 6" key="1">
    <citation type="journal article" date="2010" name="Cell">
        <title>The genome of Naegleria gruberi illuminates early eukaryotic versatility.</title>
        <authorList>
            <person name="Fritz-Laylin L.K."/>
            <person name="Prochnik S.E."/>
            <person name="Ginger M.L."/>
            <person name="Dacks J.B."/>
            <person name="Carpenter M.L."/>
            <person name="Field M.C."/>
            <person name="Kuo A."/>
            <person name="Paredez A."/>
            <person name="Chapman J."/>
            <person name="Pham J."/>
            <person name="Shu S."/>
            <person name="Neupane R."/>
            <person name="Cipriano M."/>
            <person name="Mancuso J."/>
            <person name="Tu H."/>
            <person name="Salamov A."/>
            <person name="Lindquist E."/>
            <person name="Shapiro H."/>
            <person name="Lucas S."/>
            <person name="Grigoriev I.V."/>
            <person name="Cande W.Z."/>
            <person name="Fulton C."/>
            <person name="Rokhsar D.S."/>
            <person name="Dawson S.C."/>
        </authorList>
    </citation>
    <scope>NUCLEOTIDE SEQUENCE [LARGE SCALE GENOMIC DNA]</scope>
    <source>
        <strain evidence="5 6">NEG-M</strain>
    </source>
</reference>
<gene>
    <name evidence="5" type="ORF">NAEGRDRAFT_34946</name>
</gene>
<feature type="active site" description="Proton acceptor" evidence="3">
    <location>
        <position position="163"/>
    </location>
</feature>
<dbReference type="InterPro" id="IPR029063">
    <property type="entry name" value="SAM-dependent_MTases_sf"/>
</dbReference>
<keyword evidence="6" id="KW-1185">Reference proteome</keyword>
<evidence type="ECO:0000256" key="3">
    <source>
        <dbReference type="PROSITE-ProRule" id="PRU00354"/>
    </source>
</evidence>
<dbReference type="OMA" id="HIYNEMI"/>
<dbReference type="KEGG" id="ngr:NAEGRDRAFT_34946"/>
<dbReference type="Gene3D" id="2.30.140.10">
    <property type="entry name" value="Spermidine synthase, tetramerisation domain"/>
    <property type="match status" value="1"/>
</dbReference>
<dbReference type="HAMAP" id="MF_00198">
    <property type="entry name" value="Spermidine_synth"/>
    <property type="match status" value="1"/>
</dbReference>
<sequence>MNAWKEGWFTEESNGLWDGESKNLKVKQVLYHKKSEFQDVLVFESESYGNVLALDGAIQATEKDECAYQEMACHLPLVTVGHEPKRVCIIGGGDGGCVREVLKHSSIEEVVLCEIDKEVIEAAKKFLPTMSCGLEDPRVKVINADGAAYLKQHKNYFDVIINDCSDPIECAQVLFSKDFFITCREALVPNGIFSQQSETLWLHLDFISNLKKDLEQVFDQAKYAYVSTPTYPGGLLGFLVCSTNPDMDPSVPRRIESWYNKLDEKTKDSLKYYTDKLHTASFHLPAFAAKKLNQF</sequence>
<dbReference type="PROSITE" id="PS51006">
    <property type="entry name" value="PABS_2"/>
    <property type="match status" value="1"/>
</dbReference>
<dbReference type="NCBIfam" id="NF037959">
    <property type="entry name" value="MFS_SpdSyn"/>
    <property type="match status" value="1"/>
</dbReference>
<dbReference type="FunFam" id="2.30.140.10:FF:000001">
    <property type="entry name" value="SPE3p Spermidine synthase"/>
    <property type="match status" value="1"/>
</dbReference>
<evidence type="ECO:0000256" key="1">
    <source>
        <dbReference type="ARBA" id="ARBA00007867"/>
    </source>
</evidence>
<dbReference type="RefSeq" id="XP_002682981.1">
    <property type="nucleotide sequence ID" value="XM_002682935.1"/>
</dbReference>
<dbReference type="GeneID" id="8862991"/>
<dbReference type="GO" id="GO:0004766">
    <property type="term" value="F:spermidine synthase activity"/>
    <property type="evidence" value="ECO:0007669"/>
    <property type="project" value="TreeGrafter"/>
</dbReference>
<dbReference type="NCBIfam" id="TIGR00417">
    <property type="entry name" value="speE"/>
    <property type="match status" value="1"/>
</dbReference>
<dbReference type="Gene3D" id="3.40.50.150">
    <property type="entry name" value="Vaccinia Virus protein VP39"/>
    <property type="match status" value="1"/>
</dbReference>
<proteinExistence type="inferred from homology"/>
<organism evidence="6">
    <name type="scientific">Naegleria gruberi</name>
    <name type="common">Amoeba</name>
    <dbReference type="NCBI Taxonomy" id="5762"/>
    <lineage>
        <taxon>Eukaryota</taxon>
        <taxon>Discoba</taxon>
        <taxon>Heterolobosea</taxon>
        <taxon>Tetramitia</taxon>
        <taxon>Eutetramitia</taxon>
        <taxon>Vahlkampfiidae</taxon>
        <taxon>Naegleria</taxon>
    </lineage>
</organism>
<feature type="domain" description="PABS" evidence="4">
    <location>
        <begin position="6"/>
        <end position="243"/>
    </location>
</feature>
<dbReference type="InterPro" id="IPR030374">
    <property type="entry name" value="PABS"/>
</dbReference>
<evidence type="ECO:0000313" key="5">
    <source>
        <dbReference type="EMBL" id="EFC50237.1"/>
    </source>
</evidence>
<dbReference type="VEuPathDB" id="AmoebaDB:NAEGRDRAFT_34946"/>
<dbReference type="InParanoid" id="D2UZX3"/>
<dbReference type="OrthoDB" id="38125at2759"/>
<keyword evidence="2 3" id="KW-0808">Transferase</keyword>
<dbReference type="PANTHER" id="PTHR11558:SF11">
    <property type="entry name" value="SPERMIDINE SYNTHASE"/>
    <property type="match status" value="1"/>
</dbReference>
<dbReference type="InterPro" id="IPR037163">
    <property type="entry name" value="Spermidine_synt_N_sf"/>
</dbReference>